<dbReference type="Pfam" id="PF00528">
    <property type="entry name" value="BPD_transp_1"/>
    <property type="match status" value="1"/>
</dbReference>
<dbReference type="InterPro" id="IPR000515">
    <property type="entry name" value="MetI-like"/>
</dbReference>
<dbReference type="SMR" id="A0A5M7BL72"/>
<dbReference type="Gene3D" id="1.10.3720.10">
    <property type="entry name" value="MetI-like"/>
    <property type="match status" value="1"/>
</dbReference>
<evidence type="ECO:0000313" key="9">
    <source>
        <dbReference type="EMBL" id="KAA5830509.1"/>
    </source>
</evidence>
<feature type="transmembrane region" description="Helical" evidence="7">
    <location>
        <begin position="232"/>
        <end position="258"/>
    </location>
</feature>
<feature type="domain" description="ABC transmembrane type-1" evidence="8">
    <location>
        <begin position="100"/>
        <end position="297"/>
    </location>
</feature>
<dbReference type="CDD" id="cd06261">
    <property type="entry name" value="TM_PBP2"/>
    <property type="match status" value="1"/>
</dbReference>
<keyword evidence="4 7" id="KW-0812">Transmembrane</keyword>
<keyword evidence="3" id="KW-1003">Cell membrane</keyword>
<evidence type="ECO:0000256" key="3">
    <source>
        <dbReference type="ARBA" id="ARBA00022475"/>
    </source>
</evidence>
<evidence type="ECO:0000256" key="2">
    <source>
        <dbReference type="ARBA" id="ARBA00022448"/>
    </source>
</evidence>
<evidence type="ECO:0000256" key="7">
    <source>
        <dbReference type="RuleBase" id="RU363032"/>
    </source>
</evidence>
<evidence type="ECO:0000256" key="5">
    <source>
        <dbReference type="ARBA" id="ARBA00022989"/>
    </source>
</evidence>
<organism evidence="9 10">
    <name type="scientific">Saccharopolyspora hirsuta</name>
    <dbReference type="NCBI Taxonomy" id="1837"/>
    <lineage>
        <taxon>Bacteria</taxon>
        <taxon>Bacillati</taxon>
        <taxon>Actinomycetota</taxon>
        <taxon>Actinomycetes</taxon>
        <taxon>Pseudonocardiales</taxon>
        <taxon>Pseudonocardiaceae</taxon>
        <taxon>Saccharopolyspora</taxon>
    </lineage>
</organism>
<dbReference type="InterPro" id="IPR035906">
    <property type="entry name" value="MetI-like_sf"/>
</dbReference>
<dbReference type="PROSITE" id="PS50928">
    <property type="entry name" value="ABC_TM1"/>
    <property type="match status" value="1"/>
</dbReference>
<evidence type="ECO:0000256" key="1">
    <source>
        <dbReference type="ARBA" id="ARBA00004651"/>
    </source>
</evidence>
<keyword evidence="5 7" id="KW-1133">Transmembrane helix</keyword>
<name>A0A5M7BL72_SACHI</name>
<keyword evidence="2 7" id="KW-0813">Transport</keyword>
<dbReference type="AlphaFoldDB" id="A0A5M7BL72"/>
<dbReference type="Proteomes" id="UP000323946">
    <property type="component" value="Unassembled WGS sequence"/>
</dbReference>
<feature type="transmembrane region" description="Helical" evidence="7">
    <location>
        <begin position="178"/>
        <end position="195"/>
    </location>
</feature>
<dbReference type="PANTHER" id="PTHR43163">
    <property type="entry name" value="DIPEPTIDE TRANSPORT SYSTEM PERMEASE PROTEIN DPPB-RELATED"/>
    <property type="match status" value="1"/>
</dbReference>
<evidence type="ECO:0000259" key="8">
    <source>
        <dbReference type="PROSITE" id="PS50928"/>
    </source>
</evidence>
<reference evidence="9 10" key="1">
    <citation type="submission" date="2019-09" db="EMBL/GenBank/DDBJ databases">
        <title>Draft genome sequence of the thermophilic Saccharopolyspora hirsuta VKM Ac-666T.</title>
        <authorList>
            <person name="Lobastova T.G."/>
            <person name="Fokina V."/>
            <person name="Bragin E.Y."/>
            <person name="Shtratnikova V.Y."/>
            <person name="Starodumova I.P."/>
            <person name="Tarlachkov S.V."/>
            <person name="Donova M.V."/>
        </authorList>
    </citation>
    <scope>NUCLEOTIDE SEQUENCE [LARGE SCALE GENOMIC DNA]</scope>
    <source>
        <strain evidence="9 10">VKM Ac-666</strain>
    </source>
</reference>
<dbReference type="GO" id="GO:0055085">
    <property type="term" value="P:transmembrane transport"/>
    <property type="evidence" value="ECO:0007669"/>
    <property type="project" value="InterPro"/>
</dbReference>
<gene>
    <name evidence="9" type="ORF">F1721_21780</name>
</gene>
<feature type="transmembrane region" description="Helical" evidence="7">
    <location>
        <begin position="147"/>
        <end position="166"/>
    </location>
</feature>
<comment type="similarity">
    <text evidence="7">Belongs to the binding-protein-dependent transport system permease family.</text>
</comment>
<dbReference type="OrthoDB" id="3543764at2"/>
<dbReference type="PANTHER" id="PTHR43163:SF3">
    <property type="entry name" value="PEPTIDE ABC TRANSPORTER PERMEASE PROTEIN"/>
    <property type="match status" value="1"/>
</dbReference>
<dbReference type="GO" id="GO:0005886">
    <property type="term" value="C:plasma membrane"/>
    <property type="evidence" value="ECO:0007669"/>
    <property type="project" value="UniProtKB-SubCell"/>
</dbReference>
<sequence>MRSGALLRLALLPVVLIGVVLVAMLLPELTGVDSARSVLAVRYADADPDPQVLAAIRADLGLDQPLLQRLGERIARLCTGQLGRSWVSDVPVADLLGRALPVSLSLMLGALVLSFVVGCAAGLVAARRPESPVGCAVDLGTRVGAAVPEFALAPLLVAVFAVGLHVLPSSGWSGPQNMVLPLAALVPGLAALIAATTKARAQEVRDERFTTAARARGIGGIRLWVLHIGRPVLPAALSLSTFNAAGLLAGTATVEVVFDVPGLGRLLVDAVRAQDIPVVQVGLITVVTAALVIGAVGDALQLAVDPRTRVEAS</sequence>
<accession>A0A5M7BL72</accession>
<dbReference type="RefSeq" id="WP_150068608.1">
    <property type="nucleotide sequence ID" value="NZ_JBEPDJ010000009.1"/>
</dbReference>
<feature type="transmembrane region" description="Helical" evidence="7">
    <location>
        <begin position="104"/>
        <end position="126"/>
    </location>
</feature>
<keyword evidence="6 7" id="KW-0472">Membrane</keyword>
<comment type="caution">
    <text evidence="9">The sequence shown here is derived from an EMBL/GenBank/DDBJ whole genome shotgun (WGS) entry which is preliminary data.</text>
</comment>
<evidence type="ECO:0000313" key="10">
    <source>
        <dbReference type="Proteomes" id="UP000323946"/>
    </source>
</evidence>
<evidence type="ECO:0000256" key="4">
    <source>
        <dbReference type="ARBA" id="ARBA00022692"/>
    </source>
</evidence>
<feature type="transmembrane region" description="Helical" evidence="7">
    <location>
        <begin position="278"/>
        <end position="300"/>
    </location>
</feature>
<dbReference type="SUPFAM" id="SSF161098">
    <property type="entry name" value="MetI-like"/>
    <property type="match status" value="1"/>
</dbReference>
<proteinExistence type="inferred from homology"/>
<protein>
    <submittedName>
        <fullName evidence="9">ABC transporter permease</fullName>
    </submittedName>
</protein>
<feature type="transmembrane region" description="Helical" evidence="7">
    <location>
        <begin position="7"/>
        <end position="26"/>
    </location>
</feature>
<keyword evidence="10" id="KW-1185">Reference proteome</keyword>
<comment type="subcellular location">
    <subcellularLocation>
        <location evidence="1 7">Cell membrane</location>
        <topology evidence="1 7">Multi-pass membrane protein</topology>
    </subcellularLocation>
</comment>
<evidence type="ECO:0000256" key="6">
    <source>
        <dbReference type="ARBA" id="ARBA00023136"/>
    </source>
</evidence>
<dbReference type="EMBL" id="VWPH01000010">
    <property type="protein sequence ID" value="KAA5830509.1"/>
    <property type="molecule type" value="Genomic_DNA"/>
</dbReference>